<feature type="signal peptide" evidence="2">
    <location>
        <begin position="1"/>
        <end position="23"/>
    </location>
</feature>
<organism evidence="3 4">
    <name type="scientific">Nitrospira defluvii</name>
    <dbReference type="NCBI Taxonomy" id="330214"/>
    <lineage>
        <taxon>Bacteria</taxon>
        <taxon>Pseudomonadati</taxon>
        <taxon>Nitrospirota</taxon>
        <taxon>Nitrospiria</taxon>
        <taxon>Nitrospirales</taxon>
        <taxon>Nitrospiraceae</taxon>
        <taxon>Nitrospira</taxon>
    </lineage>
</organism>
<evidence type="ECO:0000313" key="3">
    <source>
        <dbReference type="EMBL" id="CBK41431.1"/>
    </source>
</evidence>
<dbReference type="OrthoDB" id="9780714at2"/>
<evidence type="ECO:0000256" key="1">
    <source>
        <dbReference type="SAM" id="MobiDB-lite"/>
    </source>
</evidence>
<feature type="chain" id="PRO_5003119868" evidence="2">
    <location>
        <begin position="24"/>
        <end position="325"/>
    </location>
</feature>
<evidence type="ECO:0000256" key="2">
    <source>
        <dbReference type="SAM" id="SignalP"/>
    </source>
</evidence>
<sequence length="325" mass="35357">MRTVRILSGALLLLTVTVSPVRADDPCLGDEEEKSAKAAVAALTKAEQAGRPAELFVAYRSILGNECLDRYDKTALSRAKTGVPKLGRDLAKAAEAKGLFYSADPVRGDGKTSAFGYFEAIGDYAEANRVMMKAVQAKPDDLALFTAAWGVDEGRWVVPDQKTGERQPYVSPQAYRQELLKLASSTADRLMKAEEQDAKGLSGSAIEVAAATTKSLEKLRTAAEWMKFSQAGDKAARERAEQRGDAIASRPDSTFTQANAVMYYEFAGSSKAKDKVAQVKKKMEESSRALEKSGEKVKGAFTEQSQAEQKKFDKKKADLEKELGF</sequence>
<feature type="compositionally biased region" description="Basic and acidic residues" evidence="1">
    <location>
        <begin position="286"/>
        <end position="298"/>
    </location>
</feature>
<dbReference type="EMBL" id="FP929003">
    <property type="protein sequence ID" value="CBK41431.1"/>
    <property type="molecule type" value="Genomic_DNA"/>
</dbReference>
<dbReference type="HOGENOM" id="CLU_854406_0_0_0"/>
<reference evidence="3 4" key="1">
    <citation type="journal article" date="2010" name="Proc. Natl. Acad. Sci. U.S.A.">
        <title>A Nitrospira metagenome illuminates the physiology and evolution of globally important nitrite-oxidizing bacteria.</title>
        <authorList>
            <person name="Lucker S."/>
            <person name="Wagner M."/>
            <person name="Maixner F."/>
            <person name="Pelletier E."/>
            <person name="Koch H."/>
            <person name="Vacherie B."/>
            <person name="Rattei T."/>
            <person name="Sinninghe Damste J."/>
            <person name="Spieck E."/>
            <person name="Le Paslier D."/>
            <person name="Daims H."/>
        </authorList>
    </citation>
    <scope>NUCLEOTIDE SEQUENCE [LARGE SCALE GENOMIC DNA]</scope>
</reference>
<accession>D8PDX2</accession>
<keyword evidence="2" id="KW-0732">Signal</keyword>
<dbReference type="AlphaFoldDB" id="D8PDX2"/>
<feature type="region of interest" description="Disordered" evidence="1">
    <location>
        <begin position="286"/>
        <end position="325"/>
    </location>
</feature>
<dbReference type="Proteomes" id="UP000001660">
    <property type="component" value="Chromosome"/>
</dbReference>
<proteinExistence type="predicted"/>
<feature type="compositionally biased region" description="Basic and acidic residues" evidence="1">
    <location>
        <begin position="308"/>
        <end position="325"/>
    </location>
</feature>
<evidence type="ECO:0000313" key="4">
    <source>
        <dbReference type="Proteomes" id="UP000001660"/>
    </source>
</evidence>
<gene>
    <name evidence="3" type="ORF">NIDE1697</name>
</gene>
<protein>
    <submittedName>
        <fullName evidence="3">Uncharacterized protein</fullName>
    </submittedName>
</protein>
<dbReference type="KEGG" id="nde:NIDE1697"/>
<name>D8PDX2_9BACT</name>
<keyword evidence="4" id="KW-1185">Reference proteome</keyword>